<dbReference type="Proteomes" id="UP000676336">
    <property type="component" value="Unassembled WGS sequence"/>
</dbReference>
<dbReference type="EMBL" id="CAJOBI010037786">
    <property type="protein sequence ID" value="CAF4308787.1"/>
    <property type="molecule type" value="Genomic_DNA"/>
</dbReference>
<gene>
    <name evidence="7" type="ORF">SMN809_LOCUS26447</name>
</gene>
<dbReference type="AlphaFoldDB" id="A0A8S2U0T5"/>
<comment type="caution">
    <text evidence="7">The sequence shown here is derived from an EMBL/GenBank/DDBJ whole genome shotgun (WGS) entry which is preliminary data.</text>
</comment>
<dbReference type="PANTHER" id="PTHR10283">
    <property type="entry name" value="SOLUTE CARRIER FAMILY 13 MEMBER"/>
    <property type="match status" value="1"/>
</dbReference>
<feature type="transmembrane region" description="Helical" evidence="6">
    <location>
        <begin position="54"/>
        <end position="79"/>
    </location>
</feature>
<dbReference type="Pfam" id="PF00939">
    <property type="entry name" value="Na_sulph_symp"/>
    <property type="match status" value="1"/>
</dbReference>
<feature type="transmembrane region" description="Helical" evidence="6">
    <location>
        <begin position="335"/>
        <end position="354"/>
    </location>
</feature>
<evidence type="ECO:0000313" key="8">
    <source>
        <dbReference type="Proteomes" id="UP000676336"/>
    </source>
</evidence>
<feature type="transmembrane region" description="Helical" evidence="6">
    <location>
        <begin position="270"/>
        <end position="288"/>
    </location>
</feature>
<sequence length="371" mass="41217">MLLENIEGYIEADVLTADVVTPHYFKDIISLFFGSMAFGYVVEKVNLHRRIALFVLSWVGMAAKWIVTGMMGSTAFLSMWMNNTAPTSIMLPVALAVVHELGIHSENSPNRQQAAVINSGFLLAVAYSSSIVELSSLVGTAPNVHLKDFVETKYGGTAFRINFLNFLHFSLPVGILILILCWFWLQRCYNKQELFQCRPPSEMFEVQTHLKVILNKQYKDLRRPKHITDGTATIFCEILPLILPDSNPFNRNHDWKYEPIVTWTQLEQNVSWGSILLLGAGLTIATAFEKSKLSDSVAQILGFASGVPRAAASIIIIIVSRFFTETTSTGIHPPFLILHCILAVSLAFMLPIAAPPNAIVFASGVTRVIDM</sequence>
<evidence type="ECO:0000313" key="7">
    <source>
        <dbReference type="EMBL" id="CAF4308787.1"/>
    </source>
</evidence>
<evidence type="ECO:0000256" key="4">
    <source>
        <dbReference type="ARBA" id="ARBA00022989"/>
    </source>
</evidence>
<feature type="transmembrane region" description="Helical" evidence="6">
    <location>
        <begin position="300"/>
        <end position="323"/>
    </location>
</feature>
<feature type="transmembrane region" description="Helical" evidence="6">
    <location>
        <begin position="115"/>
        <end position="141"/>
    </location>
</feature>
<protein>
    <submittedName>
        <fullName evidence="7">Uncharacterized protein</fullName>
    </submittedName>
</protein>
<keyword evidence="4 6" id="KW-1133">Transmembrane helix</keyword>
<accession>A0A8S2U0T5</accession>
<evidence type="ECO:0000256" key="5">
    <source>
        <dbReference type="ARBA" id="ARBA00023136"/>
    </source>
</evidence>
<reference evidence="7" key="1">
    <citation type="submission" date="2021-02" db="EMBL/GenBank/DDBJ databases">
        <authorList>
            <person name="Nowell W R."/>
        </authorList>
    </citation>
    <scope>NUCLEOTIDE SEQUENCE</scope>
</reference>
<comment type="subcellular location">
    <subcellularLocation>
        <location evidence="1">Membrane</location>
        <topology evidence="1">Multi-pass membrane protein</topology>
    </subcellularLocation>
</comment>
<dbReference type="GO" id="GO:0005886">
    <property type="term" value="C:plasma membrane"/>
    <property type="evidence" value="ECO:0007669"/>
    <property type="project" value="TreeGrafter"/>
</dbReference>
<feature type="transmembrane region" description="Helical" evidence="6">
    <location>
        <begin position="24"/>
        <end position="42"/>
    </location>
</feature>
<organism evidence="7 8">
    <name type="scientific">Rotaria magnacalcarata</name>
    <dbReference type="NCBI Taxonomy" id="392030"/>
    <lineage>
        <taxon>Eukaryota</taxon>
        <taxon>Metazoa</taxon>
        <taxon>Spiralia</taxon>
        <taxon>Gnathifera</taxon>
        <taxon>Rotifera</taxon>
        <taxon>Eurotatoria</taxon>
        <taxon>Bdelloidea</taxon>
        <taxon>Philodinida</taxon>
        <taxon>Philodinidae</taxon>
        <taxon>Rotaria</taxon>
    </lineage>
</organism>
<keyword evidence="5 6" id="KW-0472">Membrane</keyword>
<dbReference type="InterPro" id="IPR001898">
    <property type="entry name" value="SLC13A/DASS"/>
</dbReference>
<comment type="similarity">
    <text evidence="2">Belongs to the SLC13A/DASS transporter (TC 2.A.47) family. NADC subfamily.</text>
</comment>
<dbReference type="PANTHER" id="PTHR10283:SF82">
    <property type="entry name" value="SOLUTE CARRIER FAMILY 13 MEMBER 2"/>
    <property type="match status" value="1"/>
</dbReference>
<dbReference type="GO" id="GO:0015556">
    <property type="term" value="F:C4-dicarboxylate transmembrane transporter activity"/>
    <property type="evidence" value="ECO:0007669"/>
    <property type="project" value="UniProtKB-ARBA"/>
</dbReference>
<evidence type="ECO:0000256" key="3">
    <source>
        <dbReference type="ARBA" id="ARBA00022692"/>
    </source>
</evidence>
<proteinExistence type="inferred from homology"/>
<feature type="transmembrane region" description="Helical" evidence="6">
    <location>
        <begin position="85"/>
        <end position="103"/>
    </location>
</feature>
<dbReference type="GO" id="GO:0005310">
    <property type="term" value="F:dicarboxylic acid transmembrane transporter activity"/>
    <property type="evidence" value="ECO:0007669"/>
    <property type="project" value="UniProtKB-ARBA"/>
</dbReference>
<evidence type="ECO:0000256" key="6">
    <source>
        <dbReference type="SAM" id="Phobius"/>
    </source>
</evidence>
<feature type="transmembrane region" description="Helical" evidence="6">
    <location>
        <begin position="161"/>
        <end position="185"/>
    </location>
</feature>
<keyword evidence="3 6" id="KW-0812">Transmembrane</keyword>
<name>A0A8S2U0T5_9BILA</name>
<evidence type="ECO:0000256" key="1">
    <source>
        <dbReference type="ARBA" id="ARBA00004141"/>
    </source>
</evidence>
<feature type="non-terminal residue" evidence="7">
    <location>
        <position position="1"/>
    </location>
</feature>
<evidence type="ECO:0000256" key="2">
    <source>
        <dbReference type="ARBA" id="ARBA00006772"/>
    </source>
</evidence>